<proteinExistence type="predicted"/>
<comment type="caution">
    <text evidence="1">The sequence shown here is derived from an EMBL/GenBank/DDBJ whole genome shotgun (WGS) entry which is preliminary data.</text>
</comment>
<accession>A0A853F4G0</accession>
<organism evidence="1 2">
    <name type="scientific">Candidatus Thiodubiliella endoseptemdiera</name>
    <dbReference type="NCBI Taxonomy" id="2738886"/>
    <lineage>
        <taxon>Bacteria</taxon>
        <taxon>Pseudomonadati</taxon>
        <taxon>Pseudomonadota</taxon>
        <taxon>Gammaproteobacteria</taxon>
        <taxon>Candidatus Pseudothioglobaceae</taxon>
        <taxon>Candidatus Thiodubiliella</taxon>
    </lineage>
</organism>
<evidence type="ECO:0000313" key="1">
    <source>
        <dbReference type="EMBL" id="NYT27891.1"/>
    </source>
</evidence>
<protein>
    <submittedName>
        <fullName evidence="1">Uncharacterized protein</fullName>
    </submittedName>
</protein>
<gene>
    <name evidence="1" type="ORF">H0A76_08335</name>
</gene>
<dbReference type="Proteomes" id="UP000568751">
    <property type="component" value="Unassembled WGS sequence"/>
</dbReference>
<reference evidence="1 2" key="1">
    <citation type="submission" date="2020-05" db="EMBL/GenBank/DDBJ databases">
        <title>Horizontal transmission and recombination maintain forever young bacterial symbiont genomes.</title>
        <authorList>
            <person name="Russell S.L."/>
            <person name="Pepper-Tunick E."/>
            <person name="Svedberg J."/>
            <person name="Byrne A."/>
            <person name="Ruelas Castillo J."/>
            <person name="Vollmers C."/>
            <person name="Beinart R.A."/>
            <person name="Corbett-Detig R."/>
        </authorList>
    </citation>
    <scope>NUCLEOTIDE SEQUENCE [LARGE SCALE GENOMIC DNA]</scope>
    <source>
        <strain evidence="1">455</strain>
    </source>
</reference>
<dbReference type="AlphaFoldDB" id="A0A853F4G0"/>
<evidence type="ECO:0000313" key="2">
    <source>
        <dbReference type="Proteomes" id="UP000568751"/>
    </source>
</evidence>
<name>A0A853F4G0_9GAMM</name>
<dbReference type="EMBL" id="JACCHT010000002">
    <property type="protein sequence ID" value="NYT27891.1"/>
    <property type="molecule type" value="Genomic_DNA"/>
</dbReference>
<sequence length="403" mass="46365">MSTEILIPNNREKRTIDALARNNNIIKSLFHFDKPITFLIVTLAIQKIRANAHKGNLVIISKPEIESLSSGRDKKNGINKLVQSIREDLEIHHFFNFYNPNSGLKNIRKALIQDTALTKDLFEDLAIIFNESLFNIFKSKENYTIQYLNKLRDCKENQTMVLYALTQPYAKPQSPNLQLSISQLRLYLRVADDAYTMPRTLTMRVKKLCAEITKTTDIKLTVQPIRKNGTTGATVGYQFYSEFKESKTPRLKKIKAIDVKPISNRQQLVNWGVSKEQIDLWMANIKPKVITKAIEQTLNRPKSKNKSSNAGGYIYKILGNGKQLQLTKQIKHNEVISCIRKFGLTDNDIKKAQEQTKDKNSILTAVTNKCLREFESETVGTDDMRQFFLNELDNITDELKRDF</sequence>